<evidence type="ECO:0000313" key="3">
    <source>
        <dbReference type="EMBL" id="KUK67347.1"/>
    </source>
</evidence>
<protein>
    <submittedName>
        <fullName evidence="3">Transmembrane(S)protein</fullName>
    </submittedName>
</protein>
<accession>A0A117LTZ3</accession>
<proteinExistence type="predicted"/>
<sequence>MPEEKDSKKVNPSEKNEFDKLLDIVSGEKTLREKEEKIRKAKIEAKKAQKQKRREEIVNEEVKLEEDVVPKEKVVQNIKLFEWTAPDRTPVKFEKKSFLIIIVMTLLFSLYLAIMKHYLLMVCIMSILFLLYVAGTTKPVKLTHKITARGIDTGANLYEWYMLKSFYFTRKDDQILLLVETKLNFPGVLTFLVNDKDKDPIFVLLQDKLLYKDIRKWKWLDKLSYGEYIPLEKV</sequence>
<organism evidence="3 4">
    <name type="scientific">candidate division WS6 bacterium 36_33</name>
    <dbReference type="NCBI Taxonomy" id="1641388"/>
    <lineage>
        <taxon>Bacteria</taxon>
        <taxon>Candidatus Dojkabacteria</taxon>
    </lineage>
</organism>
<dbReference type="AlphaFoldDB" id="A0A117LTZ3"/>
<feature type="transmembrane region" description="Helical" evidence="2">
    <location>
        <begin position="118"/>
        <end position="135"/>
    </location>
</feature>
<keyword evidence="1" id="KW-0175">Coiled coil</keyword>
<feature type="transmembrane region" description="Helical" evidence="2">
    <location>
        <begin position="97"/>
        <end position="112"/>
    </location>
</feature>
<dbReference type="EMBL" id="LGGI01000017">
    <property type="protein sequence ID" value="KUK67347.1"/>
    <property type="molecule type" value="Genomic_DNA"/>
</dbReference>
<name>A0A117LTZ3_9BACT</name>
<keyword evidence="2" id="KW-1133">Transmembrane helix</keyword>
<gene>
    <name evidence="3" type="ORF">XD87_0178</name>
</gene>
<keyword evidence="2 3" id="KW-0812">Transmembrane</keyword>
<keyword evidence="2" id="KW-0472">Membrane</keyword>
<comment type="caution">
    <text evidence="3">The sequence shown here is derived from an EMBL/GenBank/DDBJ whole genome shotgun (WGS) entry which is preliminary data.</text>
</comment>
<feature type="coiled-coil region" evidence="1">
    <location>
        <begin position="24"/>
        <end position="67"/>
    </location>
</feature>
<evidence type="ECO:0000313" key="4">
    <source>
        <dbReference type="Proteomes" id="UP000053469"/>
    </source>
</evidence>
<evidence type="ECO:0000256" key="1">
    <source>
        <dbReference type="SAM" id="Coils"/>
    </source>
</evidence>
<evidence type="ECO:0000256" key="2">
    <source>
        <dbReference type="SAM" id="Phobius"/>
    </source>
</evidence>
<reference evidence="4" key="1">
    <citation type="journal article" date="2015" name="MBio">
        <title>Genome-Resolved Metagenomic Analysis Reveals Roles for Candidate Phyla and Other Microbial Community Members in Biogeochemical Transformations in Oil Reservoirs.</title>
        <authorList>
            <person name="Hu P."/>
            <person name="Tom L."/>
            <person name="Singh A."/>
            <person name="Thomas B.C."/>
            <person name="Baker B.J."/>
            <person name="Piceno Y.M."/>
            <person name="Andersen G.L."/>
            <person name="Banfield J.F."/>
        </authorList>
    </citation>
    <scope>NUCLEOTIDE SEQUENCE [LARGE SCALE GENOMIC DNA]</scope>
</reference>
<dbReference type="Proteomes" id="UP000053469">
    <property type="component" value="Unassembled WGS sequence"/>
</dbReference>